<dbReference type="FunFam" id="3.20.20.300:FF:000004">
    <property type="entry name" value="probable beta-D-xylosidase 7"/>
    <property type="match status" value="1"/>
</dbReference>
<evidence type="ECO:0000256" key="8">
    <source>
        <dbReference type="SAM" id="SignalP"/>
    </source>
</evidence>
<evidence type="ECO:0000256" key="4">
    <source>
        <dbReference type="ARBA" id="ARBA00022729"/>
    </source>
</evidence>
<evidence type="ECO:0000256" key="5">
    <source>
        <dbReference type="ARBA" id="ARBA00022801"/>
    </source>
</evidence>
<comment type="similarity">
    <text evidence="2">Belongs to the glycosyl hydrolase 3 family.</text>
</comment>
<dbReference type="PRINTS" id="PR00133">
    <property type="entry name" value="GLHYDRLASE3"/>
</dbReference>
<feature type="signal peptide" evidence="8">
    <location>
        <begin position="1"/>
        <end position="30"/>
    </location>
</feature>
<dbReference type="SMART" id="SM01217">
    <property type="entry name" value="Fn3_like"/>
    <property type="match status" value="1"/>
</dbReference>
<dbReference type="InterPro" id="IPR001764">
    <property type="entry name" value="Glyco_hydro_3_N"/>
</dbReference>
<dbReference type="Pfam" id="PF00933">
    <property type="entry name" value="Glyco_hydro_3"/>
    <property type="match status" value="1"/>
</dbReference>
<evidence type="ECO:0000313" key="10">
    <source>
        <dbReference type="EMBL" id="KMZ67719.1"/>
    </source>
</evidence>
<gene>
    <name evidence="10" type="ORF">ZOSMA_25G01080</name>
</gene>
<dbReference type="Proteomes" id="UP000036987">
    <property type="component" value="Unassembled WGS sequence"/>
</dbReference>
<dbReference type="InterPro" id="IPR044993">
    <property type="entry name" value="BXL"/>
</dbReference>
<keyword evidence="4 8" id="KW-0732">Signal</keyword>
<reference evidence="11" key="1">
    <citation type="journal article" date="2016" name="Nature">
        <title>The genome of the seagrass Zostera marina reveals angiosperm adaptation to the sea.</title>
        <authorList>
            <person name="Olsen J.L."/>
            <person name="Rouze P."/>
            <person name="Verhelst B."/>
            <person name="Lin Y.-C."/>
            <person name="Bayer T."/>
            <person name="Collen J."/>
            <person name="Dattolo E."/>
            <person name="De Paoli E."/>
            <person name="Dittami S."/>
            <person name="Maumus F."/>
            <person name="Michel G."/>
            <person name="Kersting A."/>
            <person name="Lauritano C."/>
            <person name="Lohaus R."/>
            <person name="Toepel M."/>
            <person name="Tonon T."/>
            <person name="Vanneste K."/>
            <person name="Amirebrahimi M."/>
            <person name="Brakel J."/>
            <person name="Bostroem C."/>
            <person name="Chovatia M."/>
            <person name="Grimwood J."/>
            <person name="Jenkins J.W."/>
            <person name="Jueterbock A."/>
            <person name="Mraz A."/>
            <person name="Stam W.T."/>
            <person name="Tice H."/>
            <person name="Bornberg-Bauer E."/>
            <person name="Green P.J."/>
            <person name="Pearson G.A."/>
            <person name="Procaccini G."/>
            <person name="Duarte C.M."/>
            <person name="Schmutz J."/>
            <person name="Reusch T.B.H."/>
            <person name="Van de Peer Y."/>
        </authorList>
    </citation>
    <scope>NUCLEOTIDE SEQUENCE [LARGE SCALE GENOMIC DNA]</scope>
    <source>
        <strain evidence="11">cv. Finnish</strain>
    </source>
</reference>
<dbReference type="OrthoDB" id="47059at2759"/>
<evidence type="ECO:0000256" key="3">
    <source>
        <dbReference type="ARBA" id="ARBA00022525"/>
    </source>
</evidence>
<sequence length="773" mass="85039">MVSASHPKFQFAAAFLLLAAATVPVVVVRGKPPYSCDSSNSATKNLRFCKTTLPIIQRVDDLIYHLTLDEKISQLGDQSPAISRLGIPAYNWWSESLHGISNSGKGIHFNGVIKSATSFPQVILTAASFDPLLWYRIGQAIGTEGRAVYNAGQATGLTFWSPNINIFRDPRWGRGQETPGEDPVTTSKYAVSFVRGLQGEPYQGGSMLGLKASACCKHFTAYDLEKWGGNTRFGFDARVTRQDMEDTFQPPFKSCVEQGHANGIMCSYNRVNGVPTCADYNLLTKTARGTWGFKGYIVSDCDAVSIIHDVTGFAKSQEDSAADVLKAGMDVNCGSTLQKYTKSAYNEKKVTESDINRALRNLFSTRMKLGLFDGNPIDRRYGDIKPDQVCTKEHRDLALEAARDGIVLLKNYRNRLPLSRTATRSVGVIGPNANNGWLLLGNYAGPPCNAITPLHSLKDIVRDVRYLSGCDNVACRKADTVDAVKLASSVDQVILFMGLDQTQETEGLDRTNLVLPGQQQNLITSVAKAARKSVILVLICGGPVDVSFAKMNDKIGAILWAGYPGEAGGVAITQVIFGDHSPSGRLPMTWYPQEFTKVPMTDMRMRSDVARGYPGRTYRFYKGRMVYKFGFGLSYSRFKHQFISVTPKQLYLNRSMTEGTSSYAVEKLRPEDCGRIAFSADVGVHNAGKMGGKHSVLLFLKREDGGKENGSPVKELIGFEKLYLKAGERTQVRFQLKPCEHFGRSDVDGSNVLDGGAHFLVVEEAEHRVDLFM</sequence>
<dbReference type="InterPro" id="IPR036962">
    <property type="entry name" value="Glyco_hydro_3_N_sf"/>
</dbReference>
<dbReference type="EMBL" id="LFYR01000889">
    <property type="protein sequence ID" value="KMZ67719.1"/>
    <property type="molecule type" value="Genomic_DNA"/>
</dbReference>
<dbReference type="GO" id="GO:0009044">
    <property type="term" value="F:xylan 1,4-beta-xylosidase activity"/>
    <property type="evidence" value="ECO:0000318"/>
    <property type="project" value="GO_Central"/>
</dbReference>
<dbReference type="GO" id="GO:0045493">
    <property type="term" value="P:xylan catabolic process"/>
    <property type="evidence" value="ECO:0000318"/>
    <property type="project" value="GO_Central"/>
</dbReference>
<dbReference type="GO" id="GO:0046556">
    <property type="term" value="F:alpha-L-arabinofuranosidase activity"/>
    <property type="evidence" value="ECO:0000318"/>
    <property type="project" value="GO_Central"/>
</dbReference>
<dbReference type="Gene3D" id="3.40.50.1700">
    <property type="entry name" value="Glycoside hydrolase family 3 C-terminal domain"/>
    <property type="match status" value="1"/>
</dbReference>
<organism evidence="10 11">
    <name type="scientific">Zostera marina</name>
    <name type="common">Eelgrass</name>
    <dbReference type="NCBI Taxonomy" id="29655"/>
    <lineage>
        <taxon>Eukaryota</taxon>
        <taxon>Viridiplantae</taxon>
        <taxon>Streptophyta</taxon>
        <taxon>Embryophyta</taxon>
        <taxon>Tracheophyta</taxon>
        <taxon>Spermatophyta</taxon>
        <taxon>Magnoliopsida</taxon>
        <taxon>Liliopsida</taxon>
        <taxon>Zosteraceae</taxon>
        <taxon>Zostera</taxon>
    </lineage>
</organism>
<dbReference type="AlphaFoldDB" id="A0A0K9PFI1"/>
<dbReference type="SUPFAM" id="SSF52279">
    <property type="entry name" value="Beta-D-glucan exohydrolase, C-terminal domain"/>
    <property type="match status" value="1"/>
</dbReference>
<dbReference type="STRING" id="29655.A0A0K9PFI1"/>
<evidence type="ECO:0000256" key="6">
    <source>
        <dbReference type="ARBA" id="ARBA00023180"/>
    </source>
</evidence>
<feature type="chain" id="PRO_5005527542" evidence="8">
    <location>
        <begin position="31"/>
        <end position="773"/>
    </location>
</feature>
<dbReference type="Gene3D" id="2.60.40.10">
    <property type="entry name" value="Immunoglobulins"/>
    <property type="match status" value="1"/>
</dbReference>
<evidence type="ECO:0000256" key="7">
    <source>
        <dbReference type="ARBA" id="ARBA00023295"/>
    </source>
</evidence>
<dbReference type="FunFam" id="3.40.50.1700:FF:000001">
    <property type="entry name" value="probable beta-D-xylosidase 2"/>
    <property type="match status" value="1"/>
</dbReference>
<feature type="domain" description="Fibronectin type III-like" evidence="9">
    <location>
        <begin position="694"/>
        <end position="766"/>
    </location>
</feature>
<dbReference type="InterPro" id="IPR026891">
    <property type="entry name" value="Fn3-like"/>
</dbReference>
<dbReference type="Pfam" id="PF01915">
    <property type="entry name" value="Glyco_hydro_3_C"/>
    <property type="match status" value="1"/>
</dbReference>
<dbReference type="SUPFAM" id="SSF51445">
    <property type="entry name" value="(Trans)glycosidases"/>
    <property type="match status" value="1"/>
</dbReference>
<dbReference type="GO" id="GO:0031222">
    <property type="term" value="P:arabinan catabolic process"/>
    <property type="evidence" value="ECO:0000318"/>
    <property type="project" value="GO_Central"/>
</dbReference>
<dbReference type="PANTHER" id="PTHR42721">
    <property type="entry name" value="SUGAR HYDROLASE-RELATED"/>
    <property type="match status" value="1"/>
</dbReference>
<dbReference type="GO" id="GO:0005576">
    <property type="term" value="C:extracellular region"/>
    <property type="evidence" value="ECO:0007669"/>
    <property type="project" value="UniProtKB-SubCell"/>
</dbReference>
<comment type="caution">
    <text evidence="10">The sequence shown here is derived from an EMBL/GenBank/DDBJ whole genome shotgun (WGS) entry which is preliminary data.</text>
</comment>
<dbReference type="OMA" id="IGFWAND"/>
<evidence type="ECO:0000256" key="1">
    <source>
        <dbReference type="ARBA" id="ARBA00004613"/>
    </source>
</evidence>
<dbReference type="Pfam" id="PF14310">
    <property type="entry name" value="Fn3-like"/>
    <property type="match status" value="1"/>
</dbReference>
<keyword evidence="5" id="KW-0378">Hydrolase</keyword>
<dbReference type="PANTHER" id="PTHR42721:SF3">
    <property type="entry name" value="BETA-D-XYLOSIDASE 5-RELATED"/>
    <property type="match status" value="1"/>
</dbReference>
<keyword evidence="11" id="KW-1185">Reference proteome</keyword>
<protein>
    <submittedName>
        <fullName evidence="10">Beta-xylosidase, family GH3</fullName>
    </submittedName>
</protein>
<proteinExistence type="inferred from homology"/>
<evidence type="ECO:0000256" key="2">
    <source>
        <dbReference type="ARBA" id="ARBA00005336"/>
    </source>
</evidence>
<keyword evidence="6" id="KW-0325">Glycoprotein</keyword>
<dbReference type="InterPro" id="IPR002772">
    <property type="entry name" value="Glyco_hydro_3_C"/>
</dbReference>
<dbReference type="Gene3D" id="3.20.20.300">
    <property type="entry name" value="Glycoside hydrolase, family 3, N-terminal domain"/>
    <property type="match status" value="1"/>
</dbReference>
<keyword evidence="3" id="KW-0964">Secreted</keyword>
<keyword evidence="7" id="KW-0326">Glycosidase</keyword>
<name>A0A0K9PFI1_ZOSMR</name>
<evidence type="ECO:0000259" key="9">
    <source>
        <dbReference type="SMART" id="SM01217"/>
    </source>
</evidence>
<accession>A0A0K9PFI1</accession>
<dbReference type="InterPro" id="IPR013783">
    <property type="entry name" value="Ig-like_fold"/>
</dbReference>
<dbReference type="InterPro" id="IPR017853">
    <property type="entry name" value="GH"/>
</dbReference>
<evidence type="ECO:0000313" key="11">
    <source>
        <dbReference type="Proteomes" id="UP000036987"/>
    </source>
</evidence>
<dbReference type="InterPro" id="IPR036881">
    <property type="entry name" value="Glyco_hydro_3_C_sf"/>
</dbReference>
<comment type="subcellular location">
    <subcellularLocation>
        <location evidence="1">Secreted</location>
    </subcellularLocation>
</comment>